<accession>A0A6C0JS72</accession>
<feature type="transmembrane region" description="Helical" evidence="1">
    <location>
        <begin position="104"/>
        <end position="125"/>
    </location>
</feature>
<feature type="transmembrane region" description="Helical" evidence="1">
    <location>
        <begin position="137"/>
        <end position="160"/>
    </location>
</feature>
<evidence type="ECO:0000256" key="1">
    <source>
        <dbReference type="SAM" id="Phobius"/>
    </source>
</evidence>
<dbReference type="EMBL" id="MN740667">
    <property type="protein sequence ID" value="QHU06738.1"/>
    <property type="molecule type" value="Genomic_DNA"/>
</dbReference>
<keyword evidence="1" id="KW-0812">Transmembrane</keyword>
<organism evidence="2">
    <name type="scientific">viral metagenome</name>
    <dbReference type="NCBI Taxonomy" id="1070528"/>
    <lineage>
        <taxon>unclassified sequences</taxon>
        <taxon>metagenomes</taxon>
        <taxon>organismal metagenomes</taxon>
    </lineage>
</organism>
<evidence type="ECO:0000313" key="2">
    <source>
        <dbReference type="EMBL" id="QHU06738.1"/>
    </source>
</evidence>
<keyword evidence="1" id="KW-0472">Membrane</keyword>
<feature type="transmembrane region" description="Helical" evidence="1">
    <location>
        <begin position="15"/>
        <end position="33"/>
    </location>
</feature>
<reference evidence="2" key="1">
    <citation type="journal article" date="2020" name="Nature">
        <title>Giant virus diversity and host interactions through global metagenomics.</title>
        <authorList>
            <person name="Schulz F."/>
            <person name="Roux S."/>
            <person name="Paez-Espino D."/>
            <person name="Jungbluth S."/>
            <person name="Walsh D.A."/>
            <person name="Denef V.J."/>
            <person name="McMahon K.D."/>
            <person name="Konstantinidis K.T."/>
            <person name="Eloe-Fadrosh E.A."/>
            <person name="Kyrpides N.C."/>
            <person name="Woyke T."/>
        </authorList>
    </citation>
    <scope>NUCLEOTIDE SEQUENCE</scope>
    <source>
        <strain evidence="2">GVMAG-S-1038524-41</strain>
    </source>
</reference>
<sequence>MITPEQAHHGINLGFHIWILFTFLTIFFFTFIAQKERDSVTKELNNAINKNVPAVMDNIDKMNKRLGNKLDWGQVNDMANKIEEKYGNKPDPSIDAHNKRLIKIAVIICGGLLLILIGAIVYFTVYKKMDIGLGTILLQNFVIAVLIGIIEAVFFLNVALKYSPVTTSDMMNQIIDRTEYHINEQLEQ</sequence>
<dbReference type="AlphaFoldDB" id="A0A6C0JS72"/>
<keyword evidence="1" id="KW-1133">Transmembrane helix</keyword>
<protein>
    <submittedName>
        <fullName evidence="2">Uncharacterized protein</fullName>
    </submittedName>
</protein>
<proteinExistence type="predicted"/>
<name>A0A6C0JS72_9ZZZZ</name>